<evidence type="ECO:0000313" key="7">
    <source>
        <dbReference type="Proteomes" id="UP001273935"/>
    </source>
</evidence>
<name>A0ABU3Y140_9GAMM</name>
<dbReference type="EMBL" id="JAWJUL010000340">
    <property type="protein sequence ID" value="MDV3443895.1"/>
    <property type="molecule type" value="Genomic_DNA"/>
</dbReference>
<dbReference type="InterPro" id="IPR042195">
    <property type="entry name" value="ArgJ_beta_C"/>
</dbReference>
<dbReference type="InterPro" id="IPR002813">
    <property type="entry name" value="Arg_biosynth_ArgJ"/>
</dbReference>
<evidence type="ECO:0000256" key="5">
    <source>
        <dbReference type="ARBA" id="ARBA00023315"/>
    </source>
</evidence>
<sequence>GRGNCNETIWTTDLSHEYVKINAEYRT</sequence>
<keyword evidence="3" id="KW-0808">Transferase</keyword>
<organism evidence="6 7">
    <name type="scientific">Metapseudomonas otitidis</name>
    <dbReference type="NCBI Taxonomy" id="319939"/>
    <lineage>
        <taxon>Bacteria</taxon>
        <taxon>Pseudomonadati</taxon>
        <taxon>Pseudomonadota</taxon>
        <taxon>Gammaproteobacteria</taxon>
        <taxon>Pseudomonadales</taxon>
        <taxon>Pseudomonadaceae</taxon>
        <taxon>Metapseudomonas</taxon>
    </lineage>
</organism>
<keyword evidence="7" id="KW-1185">Reference proteome</keyword>
<dbReference type="InterPro" id="IPR016117">
    <property type="entry name" value="ArgJ-like_dom_sf"/>
</dbReference>
<evidence type="ECO:0000256" key="4">
    <source>
        <dbReference type="ARBA" id="ARBA00022813"/>
    </source>
</evidence>
<evidence type="ECO:0000256" key="3">
    <source>
        <dbReference type="ARBA" id="ARBA00022679"/>
    </source>
</evidence>
<dbReference type="Gene3D" id="3.10.20.340">
    <property type="entry name" value="ArgJ beta chain, C-terminal domain"/>
    <property type="match status" value="1"/>
</dbReference>
<dbReference type="RefSeq" id="WP_317234853.1">
    <property type="nucleotide sequence ID" value="NZ_JAWJUL010000340.1"/>
</dbReference>
<proteinExistence type="inferred from homology"/>
<keyword evidence="5" id="KW-0012">Acyltransferase</keyword>
<dbReference type="Proteomes" id="UP001273935">
    <property type="component" value="Unassembled WGS sequence"/>
</dbReference>
<evidence type="ECO:0000256" key="2">
    <source>
        <dbReference type="ARBA" id="ARBA00011475"/>
    </source>
</evidence>
<protein>
    <submittedName>
        <fullName evidence="6">Bifunctional ornithine acetyltransferase/N-acetylglutamate synthase</fullName>
    </submittedName>
</protein>
<dbReference type="Pfam" id="PF01960">
    <property type="entry name" value="ArgJ"/>
    <property type="match status" value="1"/>
</dbReference>
<dbReference type="SUPFAM" id="SSF56266">
    <property type="entry name" value="DmpA/ArgJ-like"/>
    <property type="match status" value="1"/>
</dbReference>
<feature type="non-terminal residue" evidence="6">
    <location>
        <position position="1"/>
    </location>
</feature>
<comment type="similarity">
    <text evidence="1">Belongs to the ArgJ family.</text>
</comment>
<evidence type="ECO:0000256" key="1">
    <source>
        <dbReference type="ARBA" id="ARBA00006774"/>
    </source>
</evidence>
<comment type="subunit">
    <text evidence="2">Heterotetramer of two alpha and two beta chains.</text>
</comment>
<comment type="caution">
    <text evidence="6">The sequence shown here is derived from an EMBL/GenBank/DDBJ whole genome shotgun (WGS) entry which is preliminary data.</text>
</comment>
<keyword evidence="4" id="KW-0068">Autocatalytic cleavage</keyword>
<reference evidence="6 7" key="1">
    <citation type="submission" date="2023-10" db="EMBL/GenBank/DDBJ databases">
        <title>Pseudomonas otitidis isolated from a paediatric patient with cystic fibrosis in Chile.</title>
        <authorList>
            <person name="Amsteins-Romero L."/>
            <person name="Opazo-Capurro A."/>
            <person name="Matus-Kohler M."/>
            <person name="Gonzalez-Rocha G."/>
        </authorList>
    </citation>
    <scope>NUCLEOTIDE SEQUENCE [LARGE SCALE GENOMIC DNA]</scope>
    <source>
        <strain evidence="6 7">P-714</strain>
    </source>
</reference>
<gene>
    <name evidence="6" type="ORF">R0G64_31255</name>
</gene>
<evidence type="ECO:0000313" key="6">
    <source>
        <dbReference type="EMBL" id="MDV3443895.1"/>
    </source>
</evidence>
<accession>A0ABU3Y140</accession>